<protein>
    <submittedName>
        <fullName evidence="8">Cytochrome c oxidase cbb3-type subunit 3</fullName>
    </submittedName>
</protein>
<evidence type="ECO:0000256" key="3">
    <source>
        <dbReference type="ARBA" id="ARBA00023004"/>
    </source>
</evidence>
<feature type="region of interest" description="Disordered" evidence="5">
    <location>
        <begin position="163"/>
        <end position="201"/>
    </location>
</feature>
<dbReference type="PROSITE" id="PS51007">
    <property type="entry name" value="CYTC"/>
    <property type="match status" value="1"/>
</dbReference>
<dbReference type="Pfam" id="PF13442">
    <property type="entry name" value="Cytochrome_CBB3"/>
    <property type="match status" value="1"/>
</dbReference>
<dbReference type="SUPFAM" id="SSF46626">
    <property type="entry name" value="Cytochrome c"/>
    <property type="match status" value="1"/>
</dbReference>
<evidence type="ECO:0000256" key="5">
    <source>
        <dbReference type="SAM" id="MobiDB-lite"/>
    </source>
</evidence>
<evidence type="ECO:0000256" key="2">
    <source>
        <dbReference type="ARBA" id="ARBA00022723"/>
    </source>
</evidence>
<keyword evidence="9" id="KW-1185">Reference proteome</keyword>
<keyword evidence="6" id="KW-0812">Transmembrane</keyword>
<proteinExistence type="predicted"/>
<reference evidence="8 9" key="1">
    <citation type="submission" date="2020-08" db="EMBL/GenBank/DDBJ databases">
        <title>Genomic Encyclopedia of Type Strains, Phase IV (KMG-V): Genome sequencing to study the core and pangenomes of soil and plant-associated prokaryotes.</title>
        <authorList>
            <person name="Whitman W."/>
        </authorList>
    </citation>
    <scope>NUCLEOTIDE SEQUENCE [LARGE SCALE GENOMIC DNA]</scope>
    <source>
        <strain evidence="8 9">SEMIA 492</strain>
    </source>
</reference>
<comment type="caution">
    <text evidence="8">The sequence shown here is derived from an EMBL/GenBank/DDBJ whole genome shotgun (WGS) entry which is preliminary data.</text>
</comment>
<keyword evidence="6" id="KW-1133">Transmembrane helix</keyword>
<dbReference type="Proteomes" id="UP000543836">
    <property type="component" value="Unassembled WGS sequence"/>
</dbReference>
<feature type="domain" description="Cytochrome c" evidence="7">
    <location>
        <begin position="78"/>
        <end position="156"/>
    </location>
</feature>
<dbReference type="RefSeq" id="WP_081670176.1">
    <property type="nucleotide sequence ID" value="NZ_JACIIG010000002.1"/>
</dbReference>
<sequence length="201" mass="21913">MSWEVGREAFDRAFLIATFLVALGVAALIGDAREARQYRTDPPVGAALDELRLMPNGISGTPPEIYFALGKPYEETAYDLSQGKRLYSWFGCAACHGDGRGGVGPSFLDGWWLYGPEMVSIAASIRDGRSHGMPAFRDKMTIDEIWQLAGYVQTIGAYRAKITAPSRNDDKQTRPAENRAPAAILFEEGPVGMNPEQGPSP</sequence>
<dbReference type="GO" id="GO:0009055">
    <property type="term" value="F:electron transfer activity"/>
    <property type="evidence" value="ECO:0007669"/>
    <property type="project" value="InterPro"/>
</dbReference>
<feature type="compositionally biased region" description="Basic and acidic residues" evidence="5">
    <location>
        <begin position="167"/>
        <end position="177"/>
    </location>
</feature>
<evidence type="ECO:0000259" key="7">
    <source>
        <dbReference type="PROSITE" id="PS51007"/>
    </source>
</evidence>
<evidence type="ECO:0000313" key="8">
    <source>
        <dbReference type="EMBL" id="MBB4566856.1"/>
    </source>
</evidence>
<evidence type="ECO:0000256" key="6">
    <source>
        <dbReference type="SAM" id="Phobius"/>
    </source>
</evidence>
<dbReference type="GO" id="GO:0020037">
    <property type="term" value="F:heme binding"/>
    <property type="evidence" value="ECO:0007669"/>
    <property type="project" value="InterPro"/>
</dbReference>
<keyword evidence="6" id="KW-0472">Membrane</keyword>
<evidence type="ECO:0000256" key="4">
    <source>
        <dbReference type="PROSITE-ProRule" id="PRU00433"/>
    </source>
</evidence>
<accession>A0A7W6ZQG8</accession>
<evidence type="ECO:0000256" key="1">
    <source>
        <dbReference type="ARBA" id="ARBA00022617"/>
    </source>
</evidence>
<keyword evidence="3 4" id="KW-0408">Iron</keyword>
<gene>
    <name evidence="8" type="ORF">GGE60_000957</name>
</gene>
<dbReference type="InterPro" id="IPR009056">
    <property type="entry name" value="Cyt_c-like_dom"/>
</dbReference>
<keyword evidence="1 4" id="KW-0349">Heme</keyword>
<organism evidence="8 9">
    <name type="scientific">Rhizobium leucaenae</name>
    <dbReference type="NCBI Taxonomy" id="29450"/>
    <lineage>
        <taxon>Bacteria</taxon>
        <taxon>Pseudomonadati</taxon>
        <taxon>Pseudomonadota</taxon>
        <taxon>Alphaproteobacteria</taxon>
        <taxon>Hyphomicrobiales</taxon>
        <taxon>Rhizobiaceae</taxon>
        <taxon>Rhizobium/Agrobacterium group</taxon>
        <taxon>Rhizobium</taxon>
    </lineage>
</organism>
<feature type="transmembrane region" description="Helical" evidence="6">
    <location>
        <begin position="12"/>
        <end position="30"/>
    </location>
</feature>
<dbReference type="GO" id="GO:0046872">
    <property type="term" value="F:metal ion binding"/>
    <property type="evidence" value="ECO:0007669"/>
    <property type="project" value="UniProtKB-KW"/>
</dbReference>
<dbReference type="EMBL" id="JACIIG010000002">
    <property type="protein sequence ID" value="MBB4566856.1"/>
    <property type="molecule type" value="Genomic_DNA"/>
</dbReference>
<keyword evidence="2 4" id="KW-0479">Metal-binding</keyword>
<dbReference type="InterPro" id="IPR036909">
    <property type="entry name" value="Cyt_c-like_dom_sf"/>
</dbReference>
<dbReference type="AlphaFoldDB" id="A0A7W6ZQG8"/>
<name>A0A7W6ZQG8_9HYPH</name>
<dbReference type="OrthoDB" id="9811281at2"/>
<dbReference type="Gene3D" id="1.10.760.10">
    <property type="entry name" value="Cytochrome c-like domain"/>
    <property type="match status" value="1"/>
</dbReference>
<evidence type="ECO:0000313" key="9">
    <source>
        <dbReference type="Proteomes" id="UP000543836"/>
    </source>
</evidence>